<dbReference type="Proteomes" id="UP000571183">
    <property type="component" value="Unassembled WGS sequence"/>
</dbReference>
<comment type="cofactor">
    <cofactor evidence="2">
        <name>Mg(2+)</name>
        <dbReference type="ChEBI" id="CHEBI:18420"/>
    </cofactor>
</comment>
<keyword evidence="6" id="KW-0963">Cytoplasm</keyword>
<dbReference type="GO" id="GO:0032299">
    <property type="term" value="C:ribonuclease H2 complex"/>
    <property type="evidence" value="ECO:0007669"/>
    <property type="project" value="TreeGrafter"/>
</dbReference>
<evidence type="ECO:0000256" key="13">
    <source>
        <dbReference type="RuleBase" id="RU003515"/>
    </source>
</evidence>
<dbReference type="GO" id="GO:0005737">
    <property type="term" value="C:cytoplasm"/>
    <property type="evidence" value="ECO:0007669"/>
    <property type="project" value="UniProtKB-SubCell"/>
</dbReference>
<evidence type="ECO:0000256" key="12">
    <source>
        <dbReference type="PROSITE-ProRule" id="PRU01319"/>
    </source>
</evidence>
<gene>
    <name evidence="15" type="ORF">F5897_000988</name>
</gene>
<organism evidence="15 16">
    <name type="scientific">Canibacter oris</name>
    <dbReference type="NCBI Taxonomy" id="1365628"/>
    <lineage>
        <taxon>Bacteria</taxon>
        <taxon>Bacillati</taxon>
        <taxon>Actinomycetota</taxon>
        <taxon>Actinomycetes</taxon>
        <taxon>Micrococcales</taxon>
        <taxon>Microbacteriaceae</taxon>
        <taxon>Canibacter</taxon>
    </lineage>
</organism>
<comment type="catalytic activity">
    <reaction evidence="1 12 13">
        <text>Endonucleolytic cleavage to 5'-phosphomonoester.</text>
        <dbReference type="EC" id="3.1.26.4"/>
    </reaction>
</comment>
<dbReference type="EMBL" id="JACIFD010000008">
    <property type="protein sequence ID" value="MBB4071676.1"/>
    <property type="molecule type" value="Genomic_DNA"/>
</dbReference>
<dbReference type="InterPro" id="IPR024567">
    <property type="entry name" value="RNase_HII/HIII_dom"/>
</dbReference>
<keyword evidence="11" id="KW-0464">Manganese</keyword>
<evidence type="ECO:0000313" key="15">
    <source>
        <dbReference type="EMBL" id="MBB4071676.1"/>
    </source>
</evidence>
<dbReference type="PROSITE" id="PS51975">
    <property type="entry name" value="RNASE_H_2"/>
    <property type="match status" value="1"/>
</dbReference>
<dbReference type="EC" id="3.1.26.4" evidence="13"/>
<evidence type="ECO:0000313" key="16">
    <source>
        <dbReference type="Proteomes" id="UP000571183"/>
    </source>
</evidence>
<dbReference type="InterPro" id="IPR022898">
    <property type="entry name" value="RNase_HII"/>
</dbReference>
<dbReference type="NCBIfam" id="NF000595">
    <property type="entry name" value="PRK00015.1-3"/>
    <property type="match status" value="1"/>
</dbReference>
<dbReference type="Gene3D" id="3.30.420.10">
    <property type="entry name" value="Ribonuclease H-like superfamily/Ribonuclease H"/>
    <property type="match status" value="1"/>
</dbReference>
<dbReference type="GO" id="GO:0003723">
    <property type="term" value="F:RNA binding"/>
    <property type="evidence" value="ECO:0007669"/>
    <property type="project" value="UniProtKB-UniRule"/>
</dbReference>
<reference evidence="15" key="1">
    <citation type="submission" date="2020-08" db="EMBL/GenBank/DDBJ databases">
        <title>Sequencing the genomes of 1000 actinobacteria strains.</title>
        <authorList>
            <person name="Klenk H.-P."/>
        </authorList>
    </citation>
    <scope>NUCLEOTIDE SEQUENCE [LARGE SCALE GENOMIC DNA]</scope>
    <source>
        <strain evidence="15">DSM 27064</strain>
    </source>
</reference>
<keyword evidence="10 12" id="KW-0378">Hydrolase</keyword>
<evidence type="ECO:0000256" key="7">
    <source>
        <dbReference type="ARBA" id="ARBA00022722"/>
    </source>
</evidence>
<evidence type="ECO:0000256" key="1">
    <source>
        <dbReference type="ARBA" id="ARBA00000077"/>
    </source>
</evidence>
<protein>
    <recommendedName>
        <fullName evidence="13">Ribonuclease</fullName>
        <ecNumber evidence="13">3.1.26.4</ecNumber>
    </recommendedName>
</protein>
<evidence type="ECO:0000256" key="8">
    <source>
        <dbReference type="ARBA" id="ARBA00022723"/>
    </source>
</evidence>
<dbReference type="GO" id="GO:0006298">
    <property type="term" value="P:mismatch repair"/>
    <property type="evidence" value="ECO:0007669"/>
    <property type="project" value="TreeGrafter"/>
</dbReference>
<dbReference type="AlphaFoldDB" id="A0A840DR80"/>
<feature type="binding site" evidence="12">
    <location>
        <position position="30"/>
    </location>
    <ligand>
        <name>a divalent metal cation</name>
        <dbReference type="ChEBI" id="CHEBI:60240"/>
    </ligand>
</feature>
<keyword evidence="7 12" id="KW-0540">Nuclease</keyword>
<keyword evidence="16" id="KW-1185">Reference proteome</keyword>
<dbReference type="InterPro" id="IPR012337">
    <property type="entry name" value="RNaseH-like_sf"/>
</dbReference>
<dbReference type="Pfam" id="PF01351">
    <property type="entry name" value="RNase_HII"/>
    <property type="match status" value="1"/>
</dbReference>
<dbReference type="GO" id="GO:0004523">
    <property type="term" value="F:RNA-DNA hybrid ribonuclease activity"/>
    <property type="evidence" value="ECO:0007669"/>
    <property type="project" value="UniProtKB-UniRule"/>
</dbReference>
<evidence type="ECO:0000256" key="2">
    <source>
        <dbReference type="ARBA" id="ARBA00001946"/>
    </source>
</evidence>
<comment type="similarity">
    <text evidence="5 13">Belongs to the RNase HII family.</text>
</comment>
<dbReference type="InterPro" id="IPR036397">
    <property type="entry name" value="RNaseH_sf"/>
</dbReference>
<comment type="subcellular location">
    <subcellularLocation>
        <location evidence="4">Cytoplasm</location>
    </subcellularLocation>
</comment>
<dbReference type="GO" id="GO:0043137">
    <property type="term" value="P:DNA replication, removal of RNA primer"/>
    <property type="evidence" value="ECO:0007669"/>
    <property type="project" value="TreeGrafter"/>
</dbReference>
<dbReference type="RefSeq" id="WP_183304689.1">
    <property type="nucleotide sequence ID" value="NZ_JACIFD010000008.1"/>
</dbReference>
<proteinExistence type="inferred from homology"/>
<feature type="binding site" evidence="12">
    <location>
        <position position="31"/>
    </location>
    <ligand>
        <name>a divalent metal cation</name>
        <dbReference type="ChEBI" id="CHEBI:60240"/>
    </ligand>
</feature>
<sequence length="225" mass="24168">MAGLNNCTKDPTLEFELELLLRYRQVIALDEAGRGALAGPVAVGAQLFTAATGEPPAGIRDSKLLSEKKREALYDEVLAWETGTVCFAAAQTIDDAGLTRALGHAAAQAITAVLDPATLNVQQTVILLDGKHNWVTAALPQQLREIPVITKVGADRACLAVAAASIRAKVARDRLLRQLHEEYPGYGWDTNKGYGSAAHTQAIRELGATPQHRLTWLKVPADPLF</sequence>
<dbReference type="SUPFAM" id="SSF53098">
    <property type="entry name" value="Ribonuclease H-like"/>
    <property type="match status" value="1"/>
</dbReference>
<evidence type="ECO:0000256" key="6">
    <source>
        <dbReference type="ARBA" id="ARBA00022490"/>
    </source>
</evidence>
<evidence type="ECO:0000259" key="14">
    <source>
        <dbReference type="PROSITE" id="PS51975"/>
    </source>
</evidence>
<evidence type="ECO:0000256" key="3">
    <source>
        <dbReference type="ARBA" id="ARBA00004065"/>
    </source>
</evidence>
<comment type="caution">
    <text evidence="15">The sequence shown here is derived from an EMBL/GenBank/DDBJ whole genome shotgun (WGS) entry which is preliminary data.</text>
</comment>
<keyword evidence="8 12" id="KW-0479">Metal-binding</keyword>
<evidence type="ECO:0000256" key="10">
    <source>
        <dbReference type="ARBA" id="ARBA00022801"/>
    </source>
</evidence>
<dbReference type="InterPro" id="IPR001352">
    <property type="entry name" value="RNase_HII/HIII"/>
</dbReference>
<evidence type="ECO:0000256" key="9">
    <source>
        <dbReference type="ARBA" id="ARBA00022759"/>
    </source>
</evidence>
<comment type="function">
    <text evidence="3 13">Endonuclease that specifically degrades the RNA of RNA-DNA hybrids.</text>
</comment>
<dbReference type="PANTHER" id="PTHR10954">
    <property type="entry name" value="RIBONUCLEASE H2 SUBUNIT A"/>
    <property type="match status" value="1"/>
</dbReference>
<dbReference type="PANTHER" id="PTHR10954:SF18">
    <property type="entry name" value="RIBONUCLEASE HII"/>
    <property type="match status" value="1"/>
</dbReference>
<comment type="cofactor">
    <cofactor evidence="12">
        <name>Mn(2+)</name>
        <dbReference type="ChEBI" id="CHEBI:29035"/>
    </cofactor>
    <cofactor evidence="12">
        <name>Mg(2+)</name>
        <dbReference type="ChEBI" id="CHEBI:18420"/>
    </cofactor>
    <text evidence="12">Manganese or magnesium. Binds 1 divalent metal ion per monomer in the absence of substrate. May bind a second metal ion after substrate binding.</text>
</comment>
<dbReference type="GO" id="GO:0046872">
    <property type="term" value="F:metal ion binding"/>
    <property type="evidence" value="ECO:0007669"/>
    <property type="project" value="UniProtKB-KW"/>
</dbReference>
<accession>A0A840DR80</accession>
<name>A0A840DR80_9MICO</name>
<feature type="domain" description="RNase H type-2" evidence="14">
    <location>
        <begin position="24"/>
        <end position="225"/>
    </location>
</feature>
<keyword evidence="9 12" id="KW-0255">Endonuclease</keyword>
<feature type="binding site" evidence="12">
    <location>
        <position position="129"/>
    </location>
    <ligand>
        <name>a divalent metal cation</name>
        <dbReference type="ChEBI" id="CHEBI:60240"/>
    </ligand>
</feature>
<evidence type="ECO:0000256" key="4">
    <source>
        <dbReference type="ARBA" id="ARBA00004496"/>
    </source>
</evidence>
<evidence type="ECO:0000256" key="5">
    <source>
        <dbReference type="ARBA" id="ARBA00007383"/>
    </source>
</evidence>
<evidence type="ECO:0000256" key="11">
    <source>
        <dbReference type="ARBA" id="ARBA00023211"/>
    </source>
</evidence>
<dbReference type="CDD" id="cd07182">
    <property type="entry name" value="RNase_HII_bacteria_HII_like"/>
    <property type="match status" value="1"/>
</dbReference>